<dbReference type="Proteomes" id="UP000215767">
    <property type="component" value="Unassembled WGS sequence"/>
</dbReference>
<evidence type="ECO:0000256" key="2">
    <source>
        <dbReference type="ARBA" id="ARBA00022692"/>
    </source>
</evidence>
<dbReference type="InterPro" id="IPR000515">
    <property type="entry name" value="MetI-like"/>
</dbReference>
<dbReference type="GO" id="GO:0055085">
    <property type="term" value="P:transmembrane transport"/>
    <property type="evidence" value="ECO:0007669"/>
    <property type="project" value="InterPro"/>
</dbReference>
<gene>
    <name evidence="7" type="ORF">CAL28_17430</name>
</gene>
<dbReference type="PANTHER" id="PTHR43759:SF1">
    <property type="entry name" value="GLUCOSE IMPORT SYSTEM PERMEASE PROTEIN GLCT"/>
    <property type="match status" value="1"/>
</dbReference>
<feature type="domain" description="ABC transmembrane type-1" evidence="6">
    <location>
        <begin position="65"/>
        <end position="276"/>
    </location>
</feature>
<comment type="caution">
    <text evidence="7">The sequence shown here is derived from an EMBL/GenBank/DDBJ whole genome shotgun (WGS) entry which is preliminary data.</text>
</comment>
<dbReference type="GO" id="GO:0005886">
    <property type="term" value="C:plasma membrane"/>
    <property type="evidence" value="ECO:0007669"/>
    <property type="project" value="UniProtKB-SubCell"/>
</dbReference>
<keyword evidence="3 5" id="KW-1133">Transmembrane helix</keyword>
<feature type="transmembrane region" description="Helical" evidence="5">
    <location>
        <begin position="100"/>
        <end position="122"/>
    </location>
</feature>
<accession>A0A261UHS0</accession>
<keyword evidence="4 5" id="KW-0472">Membrane</keyword>
<evidence type="ECO:0000259" key="6">
    <source>
        <dbReference type="PROSITE" id="PS50928"/>
    </source>
</evidence>
<evidence type="ECO:0000256" key="1">
    <source>
        <dbReference type="ARBA" id="ARBA00004651"/>
    </source>
</evidence>
<name>A0A261UHS0_9BORD</name>
<evidence type="ECO:0000313" key="8">
    <source>
        <dbReference type="Proteomes" id="UP000215767"/>
    </source>
</evidence>
<dbReference type="EMBL" id="NEVS01000004">
    <property type="protein sequence ID" value="OZI61125.1"/>
    <property type="molecule type" value="Genomic_DNA"/>
</dbReference>
<feature type="transmembrane region" description="Helical" evidence="5">
    <location>
        <begin position="258"/>
        <end position="280"/>
    </location>
</feature>
<dbReference type="PROSITE" id="PS50928">
    <property type="entry name" value="ABC_TM1"/>
    <property type="match status" value="1"/>
</dbReference>
<proteinExistence type="inferred from homology"/>
<organism evidence="7 8">
    <name type="scientific">Bordetella genomosp. 11</name>
    <dbReference type="NCBI Taxonomy" id="1416808"/>
    <lineage>
        <taxon>Bacteria</taxon>
        <taxon>Pseudomonadati</taxon>
        <taxon>Pseudomonadota</taxon>
        <taxon>Betaproteobacteria</taxon>
        <taxon>Burkholderiales</taxon>
        <taxon>Alcaligenaceae</taxon>
        <taxon>Bordetella</taxon>
    </lineage>
</organism>
<dbReference type="Pfam" id="PF00528">
    <property type="entry name" value="BPD_transp_1"/>
    <property type="match status" value="1"/>
</dbReference>
<dbReference type="Gene3D" id="1.10.3720.10">
    <property type="entry name" value="MetI-like"/>
    <property type="match status" value="1"/>
</dbReference>
<dbReference type="RefSeq" id="WP_094842534.1">
    <property type="nucleotide sequence ID" value="NZ_NEVS01000004.1"/>
</dbReference>
<protein>
    <submittedName>
        <fullName evidence="7">ABC transporter permease</fullName>
    </submittedName>
</protein>
<keyword evidence="2 5" id="KW-0812">Transmembrane</keyword>
<dbReference type="CDD" id="cd06261">
    <property type="entry name" value="TM_PBP2"/>
    <property type="match status" value="1"/>
</dbReference>
<feature type="transmembrane region" description="Helical" evidence="5">
    <location>
        <begin position="159"/>
        <end position="177"/>
    </location>
</feature>
<keyword evidence="8" id="KW-1185">Reference proteome</keyword>
<sequence length="296" mass="32831">MKPINQKAWLLVLPVVVCVAFSAILPLMTIVNYSVQDIIAPDRRVFVGTEWFASVLQDPELHNALWRQIGFSLAVLLVEIPLGILVALCMPAFGWQASAVLVIVALSLLIPWNVVGTIWQVFGRTDIGLLGATLSWLGFNYNYTGDDLDAWVTVLVMDVWHWTPLVALLCYAGLRAIPQAYYQAARIDGASRLAVFRYIELPKMRGVLMIAVLLRFMDSFMIYTEPFVLTGGGPGNATTFLSQYLTQKAVGQFDLGPAAAFSIVYFLIILLLCFILYNWIQRAGTSGTMEEENANA</sequence>
<dbReference type="OrthoDB" id="8585214at2"/>
<keyword evidence="5" id="KW-0813">Transport</keyword>
<evidence type="ECO:0000256" key="3">
    <source>
        <dbReference type="ARBA" id="ARBA00022989"/>
    </source>
</evidence>
<comment type="subcellular location">
    <subcellularLocation>
        <location evidence="1 5">Cell membrane</location>
        <topology evidence="1 5">Multi-pass membrane protein</topology>
    </subcellularLocation>
</comment>
<evidence type="ECO:0000313" key="7">
    <source>
        <dbReference type="EMBL" id="OZI61125.1"/>
    </source>
</evidence>
<evidence type="ECO:0000256" key="4">
    <source>
        <dbReference type="ARBA" id="ARBA00023136"/>
    </source>
</evidence>
<dbReference type="AlphaFoldDB" id="A0A261UHS0"/>
<dbReference type="PANTHER" id="PTHR43759">
    <property type="entry name" value="TREHALOSE TRANSPORT SYSTEM PERMEASE PROTEIN SUGA"/>
    <property type="match status" value="1"/>
</dbReference>
<evidence type="ECO:0000256" key="5">
    <source>
        <dbReference type="RuleBase" id="RU363032"/>
    </source>
</evidence>
<feature type="transmembrane region" description="Helical" evidence="5">
    <location>
        <begin position="69"/>
        <end position="93"/>
    </location>
</feature>
<comment type="similarity">
    <text evidence="5">Belongs to the binding-protein-dependent transport system permease family.</text>
</comment>
<dbReference type="SUPFAM" id="SSF161098">
    <property type="entry name" value="MetI-like"/>
    <property type="match status" value="1"/>
</dbReference>
<reference evidence="8" key="1">
    <citation type="submission" date="2017-05" db="EMBL/GenBank/DDBJ databases">
        <title>Complete and WGS of Bordetella genogroups.</title>
        <authorList>
            <person name="Spilker T."/>
            <person name="Lipuma J."/>
        </authorList>
    </citation>
    <scope>NUCLEOTIDE SEQUENCE [LARGE SCALE GENOMIC DNA]</scope>
    <source>
        <strain evidence="8">AU8856</strain>
    </source>
</reference>
<feature type="transmembrane region" description="Helical" evidence="5">
    <location>
        <begin position="206"/>
        <end position="224"/>
    </location>
</feature>
<dbReference type="InterPro" id="IPR035906">
    <property type="entry name" value="MetI-like_sf"/>
</dbReference>
<dbReference type="InterPro" id="IPR052730">
    <property type="entry name" value="Sugar_ABC_transporter"/>
</dbReference>